<dbReference type="Pfam" id="PF03321">
    <property type="entry name" value="GH3"/>
    <property type="match status" value="1"/>
</dbReference>
<dbReference type="PANTHER" id="PTHR31901:SF9">
    <property type="entry name" value="GH3 DOMAIN-CONTAINING PROTEIN"/>
    <property type="match status" value="1"/>
</dbReference>
<dbReference type="InterPro" id="IPR055377">
    <property type="entry name" value="GH3_M"/>
</dbReference>
<feature type="domain" description="GH3 C-terminal" evidence="2">
    <location>
        <begin position="425"/>
        <end position="468"/>
    </location>
</feature>
<protein>
    <submittedName>
        <fullName evidence="3">Uncharacterized protein</fullName>
    </submittedName>
</protein>
<dbReference type="AlphaFoldDB" id="A0A8C4RC50"/>
<sequence length="497" mass="55521">RLGWWERQRLERDTQDVQRIQSNLLRHWLRSNPIAECKRGRDEQESKSNRALFRSTYPLTRVEDYQLSGTCCVVEEEVHSMRKPWKLLVSRHCSGQKGIAVSFDAILGASREMCSRQKACRFSYTHSCLPTRSGIPTTPDVNPGFFNKLLSYGLSTPMAGQDLPAGPDACYIHLLFALCQRALVRLEAPGTAQLHNAFLLLRTRWQALAEDIDKGLICTALGLPVAVRRNLEDGLTTDPKRAEEIRHELEEGFEGIALRLWPDLQLVMVKDAGPNDPHSDALRNCYCKGVAMYSPIYTTGQGLIGINLWPMCPEASYVLVPRSMLFEFIPEESAGQNGPETLSMEELEQGGCYELVVSKICNSSSVAITVQAVALYLTLSHTLGLHRLDQELSLRGERTSENALFNLAHRRLHIVTALVSSPSGNLDQYLQEDSVTYRILRNKGSIGATRVIVVFVGTFEALRDSVIGLSAPNTNPMNGHILRGQAQVEFLLQRCIT</sequence>
<dbReference type="GO" id="GO:0005737">
    <property type="term" value="C:cytoplasm"/>
    <property type="evidence" value="ECO:0007669"/>
    <property type="project" value="TreeGrafter"/>
</dbReference>
<dbReference type="GO" id="GO:0016881">
    <property type="term" value="F:acid-amino acid ligase activity"/>
    <property type="evidence" value="ECO:0007669"/>
    <property type="project" value="TreeGrafter"/>
</dbReference>
<dbReference type="InterPro" id="IPR055378">
    <property type="entry name" value="GH3_C"/>
</dbReference>
<reference evidence="3" key="2">
    <citation type="submission" date="2025-09" db="UniProtKB">
        <authorList>
            <consortium name="Ensembl"/>
        </authorList>
    </citation>
    <scope>IDENTIFICATION</scope>
</reference>
<name>A0A8C4RC50_EPTBU</name>
<dbReference type="PANTHER" id="PTHR31901">
    <property type="entry name" value="GH3 DOMAIN-CONTAINING PROTEIN"/>
    <property type="match status" value="1"/>
</dbReference>
<evidence type="ECO:0000259" key="2">
    <source>
        <dbReference type="Pfam" id="PF23572"/>
    </source>
</evidence>
<accession>A0A8C4RC50</accession>
<evidence type="ECO:0000313" key="3">
    <source>
        <dbReference type="Ensembl" id="ENSEBUP00000027931.1"/>
    </source>
</evidence>
<reference evidence="3" key="1">
    <citation type="submission" date="2025-08" db="UniProtKB">
        <authorList>
            <consortium name="Ensembl"/>
        </authorList>
    </citation>
    <scope>IDENTIFICATION</scope>
</reference>
<dbReference type="Proteomes" id="UP000694388">
    <property type="component" value="Unplaced"/>
</dbReference>
<evidence type="ECO:0000313" key="4">
    <source>
        <dbReference type="Proteomes" id="UP000694388"/>
    </source>
</evidence>
<dbReference type="InterPro" id="IPR004993">
    <property type="entry name" value="GH3"/>
</dbReference>
<dbReference type="Pfam" id="PF23571">
    <property type="entry name" value="GH3_M"/>
    <property type="match status" value="1"/>
</dbReference>
<evidence type="ECO:0000259" key="1">
    <source>
        <dbReference type="Pfam" id="PF23571"/>
    </source>
</evidence>
<keyword evidence="4" id="KW-1185">Reference proteome</keyword>
<dbReference type="Pfam" id="PF23572">
    <property type="entry name" value="GH3_C"/>
    <property type="match status" value="1"/>
</dbReference>
<organism evidence="3 4">
    <name type="scientific">Eptatretus burgeri</name>
    <name type="common">Inshore hagfish</name>
    <dbReference type="NCBI Taxonomy" id="7764"/>
    <lineage>
        <taxon>Eukaryota</taxon>
        <taxon>Metazoa</taxon>
        <taxon>Chordata</taxon>
        <taxon>Craniata</taxon>
        <taxon>Vertebrata</taxon>
        <taxon>Cyclostomata</taxon>
        <taxon>Myxini</taxon>
        <taxon>Myxiniformes</taxon>
        <taxon>Myxinidae</taxon>
        <taxon>Eptatretinae</taxon>
        <taxon>Eptatretus</taxon>
    </lineage>
</organism>
<proteinExistence type="predicted"/>
<dbReference type="Ensembl" id="ENSEBUT00000028507.1">
    <property type="protein sequence ID" value="ENSEBUP00000027931.1"/>
    <property type="gene ID" value="ENSEBUG00000017066.1"/>
</dbReference>
<dbReference type="GeneTree" id="ENSGT00390000016401"/>
<feature type="domain" description="GH3 middle" evidence="1">
    <location>
        <begin position="317"/>
        <end position="359"/>
    </location>
</feature>